<dbReference type="GO" id="GO:0004180">
    <property type="term" value="F:carboxypeptidase activity"/>
    <property type="evidence" value="ECO:0007669"/>
    <property type="project" value="UniProtKB-ARBA"/>
</dbReference>
<comment type="similarity">
    <text evidence="2">Belongs to the YkuD family.</text>
</comment>
<comment type="caution">
    <text evidence="9">The sequence shown here is derived from an EMBL/GenBank/DDBJ whole genome shotgun (WGS) entry which is preliminary data.</text>
</comment>
<evidence type="ECO:0000256" key="2">
    <source>
        <dbReference type="ARBA" id="ARBA00005992"/>
    </source>
</evidence>
<dbReference type="EMBL" id="QJTE01000002">
    <property type="protein sequence ID" value="PYE84231.1"/>
    <property type="molecule type" value="Genomic_DNA"/>
</dbReference>
<dbReference type="InterPro" id="IPR005490">
    <property type="entry name" value="LD_TPept_cat_dom"/>
</dbReference>
<dbReference type="Proteomes" id="UP000248311">
    <property type="component" value="Unassembled WGS sequence"/>
</dbReference>
<feature type="active site" description="Nucleophile" evidence="7">
    <location>
        <position position="136"/>
    </location>
</feature>
<evidence type="ECO:0000313" key="10">
    <source>
        <dbReference type="Proteomes" id="UP000248311"/>
    </source>
</evidence>
<feature type="domain" description="L,D-TPase catalytic" evidence="8">
    <location>
        <begin position="1"/>
        <end position="159"/>
    </location>
</feature>
<organism evidence="9 10">
    <name type="scientific">Pseudoroseicyclus aestuarii</name>
    <dbReference type="NCBI Taxonomy" id="1795041"/>
    <lineage>
        <taxon>Bacteria</taxon>
        <taxon>Pseudomonadati</taxon>
        <taxon>Pseudomonadota</taxon>
        <taxon>Alphaproteobacteria</taxon>
        <taxon>Rhodobacterales</taxon>
        <taxon>Paracoccaceae</taxon>
        <taxon>Pseudoroseicyclus</taxon>
    </lineage>
</organism>
<dbReference type="InterPro" id="IPR038063">
    <property type="entry name" value="Transpep_catalytic_dom"/>
</dbReference>
<dbReference type="Gene3D" id="2.40.440.10">
    <property type="entry name" value="L,D-transpeptidase catalytic domain-like"/>
    <property type="match status" value="1"/>
</dbReference>
<dbReference type="GO" id="GO:0009252">
    <property type="term" value="P:peptidoglycan biosynthetic process"/>
    <property type="evidence" value="ECO:0007669"/>
    <property type="project" value="UniProtKB-UniPathway"/>
</dbReference>
<evidence type="ECO:0000256" key="3">
    <source>
        <dbReference type="ARBA" id="ARBA00022679"/>
    </source>
</evidence>
<dbReference type="UniPathway" id="UPA00219"/>
<dbReference type="AlphaFoldDB" id="A0A318SQP3"/>
<dbReference type="GO" id="GO:0071555">
    <property type="term" value="P:cell wall organization"/>
    <property type="evidence" value="ECO:0007669"/>
    <property type="project" value="UniProtKB-UniRule"/>
</dbReference>
<dbReference type="PROSITE" id="PS52029">
    <property type="entry name" value="LD_TPASE"/>
    <property type="match status" value="1"/>
</dbReference>
<keyword evidence="3" id="KW-0808">Transferase</keyword>
<gene>
    <name evidence="9" type="ORF">DFP88_10226</name>
</gene>
<keyword evidence="6 7" id="KW-0961">Cell wall biogenesis/degradation</keyword>
<dbReference type="PANTHER" id="PTHR38589">
    <property type="entry name" value="BLR0621 PROTEIN"/>
    <property type="match status" value="1"/>
</dbReference>
<reference evidence="9 10" key="1">
    <citation type="submission" date="2018-06" db="EMBL/GenBank/DDBJ databases">
        <title>Genomic Encyclopedia of Type Strains, Phase III (KMG-III): the genomes of soil and plant-associated and newly described type strains.</title>
        <authorList>
            <person name="Whitman W."/>
        </authorList>
    </citation>
    <scope>NUCLEOTIDE SEQUENCE [LARGE SCALE GENOMIC DNA]</scope>
    <source>
        <strain evidence="9 10">CECT 9025</strain>
    </source>
</reference>
<dbReference type="CDD" id="cd16913">
    <property type="entry name" value="YkuD_like"/>
    <property type="match status" value="1"/>
</dbReference>
<evidence type="ECO:0000256" key="4">
    <source>
        <dbReference type="ARBA" id="ARBA00022960"/>
    </source>
</evidence>
<keyword evidence="10" id="KW-1185">Reference proteome</keyword>
<dbReference type="GO" id="GO:0008360">
    <property type="term" value="P:regulation of cell shape"/>
    <property type="evidence" value="ECO:0007669"/>
    <property type="project" value="UniProtKB-UniRule"/>
</dbReference>
<dbReference type="Pfam" id="PF03734">
    <property type="entry name" value="YkuD"/>
    <property type="match status" value="1"/>
</dbReference>
<feature type="active site" description="Proton donor/acceptor" evidence="7">
    <location>
        <position position="124"/>
    </location>
</feature>
<protein>
    <submittedName>
        <fullName evidence="9">L,D-transpeptidase-like protein</fullName>
    </submittedName>
</protein>
<keyword evidence="4 7" id="KW-0133">Cell shape</keyword>
<comment type="pathway">
    <text evidence="1 7">Cell wall biogenesis; peptidoglycan biosynthesis.</text>
</comment>
<dbReference type="GO" id="GO:0016740">
    <property type="term" value="F:transferase activity"/>
    <property type="evidence" value="ECO:0007669"/>
    <property type="project" value="UniProtKB-KW"/>
</dbReference>
<dbReference type="PANTHER" id="PTHR38589:SF1">
    <property type="entry name" value="BLR0621 PROTEIN"/>
    <property type="match status" value="1"/>
</dbReference>
<accession>A0A318SQP3</accession>
<proteinExistence type="inferred from homology"/>
<name>A0A318SQP3_9RHOB</name>
<dbReference type="RefSeq" id="WP_245904699.1">
    <property type="nucleotide sequence ID" value="NZ_QJTE01000002.1"/>
</dbReference>
<evidence type="ECO:0000256" key="6">
    <source>
        <dbReference type="ARBA" id="ARBA00023316"/>
    </source>
</evidence>
<keyword evidence="5 7" id="KW-0573">Peptidoglycan synthesis</keyword>
<dbReference type="SUPFAM" id="SSF141523">
    <property type="entry name" value="L,D-transpeptidase catalytic domain-like"/>
    <property type="match status" value="1"/>
</dbReference>
<evidence type="ECO:0000256" key="7">
    <source>
        <dbReference type="PROSITE-ProRule" id="PRU01373"/>
    </source>
</evidence>
<evidence type="ECO:0000313" key="9">
    <source>
        <dbReference type="EMBL" id="PYE84231.1"/>
    </source>
</evidence>
<evidence type="ECO:0000256" key="5">
    <source>
        <dbReference type="ARBA" id="ARBA00022984"/>
    </source>
</evidence>
<evidence type="ECO:0000256" key="1">
    <source>
        <dbReference type="ARBA" id="ARBA00004752"/>
    </source>
</evidence>
<sequence>MTLALTPRGLRALGHILPCAIGRGGLTGDKREGDLATPRGTWRVTGLFYRPDRLAPPAPWARPIRPGDLWSDAPEDPAYNSLVRAPHAPSHEALRRADPMYDIILTTDWNDAAVPGCGSAIFIHRWRRPRWPTAGCIALAPGDLAWLAARAAPGTAIRV</sequence>
<evidence type="ECO:0000259" key="8">
    <source>
        <dbReference type="PROSITE" id="PS52029"/>
    </source>
</evidence>